<name>A0A4R5CYA9_9ACTN</name>
<dbReference type="AlphaFoldDB" id="A0A4R5CYA9"/>
<dbReference type="InParanoid" id="A0A4R5CYA9"/>
<keyword evidence="3" id="KW-1185">Reference proteome</keyword>
<gene>
    <name evidence="2" type="ORF">E1269_21365</name>
</gene>
<evidence type="ECO:0000313" key="2">
    <source>
        <dbReference type="EMBL" id="TDE02843.1"/>
    </source>
</evidence>
<dbReference type="OrthoDB" id="4546967at2"/>
<comment type="caution">
    <text evidence="2">The sequence shown here is derived from an EMBL/GenBank/DDBJ whole genome shotgun (WGS) entry which is preliminary data.</text>
</comment>
<dbReference type="Proteomes" id="UP000294739">
    <property type="component" value="Unassembled WGS sequence"/>
</dbReference>
<sequence>MSTEIVGEHGPEVVPAEPAAPAAPATPPGDPAKSPEQPSAKPEIIAERDREREKRQQLESMLAQSLGVELNTGGKESHFEQISARLTKLKEFEDAQLTEQQRLEKERDEARETAATTARQAALYKAAIDHSLGAEDLELLEGVPADQIDARAKRLSERLAASRAPGTPKPDPTQGPRGGGIDIDAQIAEAQKAGDFRKVISLQNQKLTNQVTNQ</sequence>
<accession>A0A4R5CYA9</accession>
<evidence type="ECO:0000313" key="3">
    <source>
        <dbReference type="Proteomes" id="UP000294739"/>
    </source>
</evidence>
<evidence type="ECO:0008006" key="4">
    <source>
        <dbReference type="Google" id="ProtNLM"/>
    </source>
</evidence>
<proteinExistence type="predicted"/>
<feature type="compositionally biased region" description="Basic and acidic residues" evidence="1">
    <location>
        <begin position="1"/>
        <end position="11"/>
    </location>
</feature>
<feature type="region of interest" description="Disordered" evidence="1">
    <location>
        <begin position="97"/>
        <end position="116"/>
    </location>
</feature>
<protein>
    <recommendedName>
        <fullName evidence="4">Scaffolding protein</fullName>
    </recommendedName>
</protein>
<evidence type="ECO:0000256" key="1">
    <source>
        <dbReference type="SAM" id="MobiDB-lite"/>
    </source>
</evidence>
<reference evidence="2 3" key="1">
    <citation type="submission" date="2019-03" db="EMBL/GenBank/DDBJ databases">
        <title>Draft genome sequences of novel Actinobacteria.</title>
        <authorList>
            <person name="Sahin N."/>
            <person name="Ay H."/>
            <person name="Saygin H."/>
        </authorList>
    </citation>
    <scope>NUCLEOTIDE SEQUENCE [LARGE SCALE GENOMIC DNA]</scope>
    <source>
        <strain evidence="2 3">5K138</strain>
    </source>
</reference>
<feature type="compositionally biased region" description="Basic and acidic residues" evidence="1">
    <location>
        <begin position="101"/>
        <end position="112"/>
    </location>
</feature>
<dbReference type="EMBL" id="SMKZ01000034">
    <property type="protein sequence ID" value="TDE02843.1"/>
    <property type="molecule type" value="Genomic_DNA"/>
</dbReference>
<feature type="compositionally biased region" description="Low complexity" evidence="1">
    <location>
        <begin position="12"/>
        <end position="23"/>
    </location>
</feature>
<feature type="region of interest" description="Disordered" evidence="1">
    <location>
        <begin position="1"/>
        <end position="59"/>
    </location>
</feature>
<feature type="compositionally biased region" description="Basic and acidic residues" evidence="1">
    <location>
        <begin position="44"/>
        <end position="57"/>
    </location>
</feature>
<organism evidence="2 3">
    <name type="scientific">Jiangella asiatica</name>
    <dbReference type="NCBI Taxonomy" id="2530372"/>
    <lineage>
        <taxon>Bacteria</taxon>
        <taxon>Bacillati</taxon>
        <taxon>Actinomycetota</taxon>
        <taxon>Actinomycetes</taxon>
        <taxon>Jiangellales</taxon>
        <taxon>Jiangellaceae</taxon>
        <taxon>Jiangella</taxon>
    </lineage>
</organism>
<feature type="region of interest" description="Disordered" evidence="1">
    <location>
        <begin position="154"/>
        <end position="182"/>
    </location>
</feature>